<protein>
    <submittedName>
        <fullName evidence="2">Uncharacterized protein</fullName>
    </submittedName>
</protein>
<proteinExistence type="predicted"/>
<keyword evidence="3" id="KW-1185">Reference proteome</keyword>
<name>A0AAJ3NTN3_9MYCO</name>
<dbReference type="AlphaFoldDB" id="A0AAJ3NTN3"/>
<evidence type="ECO:0000313" key="3">
    <source>
        <dbReference type="Proteomes" id="UP000193387"/>
    </source>
</evidence>
<sequence length="61" mass="6047">MPSPSGLPTESAIGWLPTVSAAKPAPVARRADRASHTVGSTTGSPGRCGFNSAVARWAGAA</sequence>
<gene>
    <name evidence="2" type="ORF">AWC23_07305</name>
</gene>
<comment type="caution">
    <text evidence="2">The sequence shown here is derived from an EMBL/GenBank/DDBJ whole genome shotgun (WGS) entry which is preliminary data.</text>
</comment>
<dbReference type="EMBL" id="LQPR01000018">
    <property type="protein sequence ID" value="ORW73377.1"/>
    <property type="molecule type" value="Genomic_DNA"/>
</dbReference>
<reference evidence="2 3" key="1">
    <citation type="submission" date="2016-01" db="EMBL/GenBank/DDBJ databases">
        <title>The new phylogeny of the genus Mycobacterium.</title>
        <authorList>
            <person name="Tarcisio F."/>
            <person name="Conor M."/>
            <person name="Antonella G."/>
            <person name="Elisabetta G."/>
            <person name="Giulia F.S."/>
            <person name="Sara T."/>
            <person name="Anna F."/>
            <person name="Clotilde B."/>
            <person name="Roberto B."/>
            <person name="Veronica D.S."/>
            <person name="Fabio R."/>
            <person name="Monica P."/>
            <person name="Olivier J."/>
            <person name="Enrico T."/>
            <person name="Nicola S."/>
        </authorList>
    </citation>
    <scope>NUCLEOTIDE SEQUENCE [LARGE SCALE GENOMIC DNA]</scope>
    <source>
        <strain evidence="2 3">DSM 44616</strain>
    </source>
</reference>
<dbReference type="Proteomes" id="UP000193387">
    <property type="component" value="Unassembled WGS sequence"/>
</dbReference>
<evidence type="ECO:0000256" key="1">
    <source>
        <dbReference type="SAM" id="MobiDB-lite"/>
    </source>
</evidence>
<accession>A0AAJ3NTN3</accession>
<organism evidence="2 3">
    <name type="scientific">Mycobacterium saskatchewanense</name>
    <dbReference type="NCBI Taxonomy" id="220927"/>
    <lineage>
        <taxon>Bacteria</taxon>
        <taxon>Bacillati</taxon>
        <taxon>Actinomycetota</taxon>
        <taxon>Actinomycetes</taxon>
        <taxon>Mycobacteriales</taxon>
        <taxon>Mycobacteriaceae</taxon>
        <taxon>Mycobacterium</taxon>
        <taxon>Mycobacterium simiae complex</taxon>
    </lineage>
</organism>
<evidence type="ECO:0000313" key="2">
    <source>
        <dbReference type="EMBL" id="ORW73377.1"/>
    </source>
</evidence>
<feature type="region of interest" description="Disordered" evidence="1">
    <location>
        <begin position="26"/>
        <end position="50"/>
    </location>
</feature>